<proteinExistence type="inferred from homology"/>
<keyword evidence="13" id="KW-0998">Cell outer membrane</keyword>
<dbReference type="PANTHER" id="PTHR33619">
    <property type="entry name" value="POLYSACCHARIDE EXPORT PROTEIN GFCE-RELATED"/>
    <property type="match status" value="1"/>
</dbReference>
<evidence type="ECO:0000256" key="5">
    <source>
        <dbReference type="ARBA" id="ARBA00022597"/>
    </source>
</evidence>
<feature type="domain" description="SLBB" evidence="16">
    <location>
        <begin position="211"/>
        <end position="289"/>
    </location>
</feature>
<evidence type="ECO:0000256" key="9">
    <source>
        <dbReference type="ARBA" id="ARBA00023065"/>
    </source>
</evidence>
<dbReference type="PANTHER" id="PTHR33619:SF3">
    <property type="entry name" value="POLYSACCHARIDE EXPORT PROTEIN GFCE-RELATED"/>
    <property type="match status" value="1"/>
</dbReference>
<dbReference type="Pfam" id="PF02563">
    <property type="entry name" value="Poly_export"/>
    <property type="match status" value="1"/>
</dbReference>
<dbReference type="Proteomes" id="UP000541426">
    <property type="component" value="Unassembled WGS sequence"/>
</dbReference>
<evidence type="ECO:0000259" key="15">
    <source>
        <dbReference type="Pfam" id="PF02563"/>
    </source>
</evidence>
<dbReference type="EMBL" id="JACIEJ010000012">
    <property type="protein sequence ID" value="MBB3987706.1"/>
    <property type="molecule type" value="Genomic_DNA"/>
</dbReference>
<sequence>MDGRMGGTSLIGSTRGGSFLGRSLLAGVFALSLASCGVTYKSPSVRNQADGQPVVVVSMSPQTVSVANASPYASQSLPSVFFSAAGTGAGRGVGALPETPYLPDESQQAMQYRPLPDVTPEPYRIGVGDQLLLATKSNASSVEQLTGLLAAENSRQGYSVRGDGTIAIPAIGPIQVAGLTQDVAENRLFNALVDAGIDPTFSLEISEFNSQRVAVGGAVKNSVIVPITPSDLTLGEALIAAGGFDVRDRQFASIRVYRDGTLYQIPLDTYVENPGLKDKILKAGDAVFVDTTYDLDRALAFYQAKIDVISLRTSTRISSMEILQAEVGLRRSALEEQRSNFERRRALGEETQEFVYLTGEVNDQSRFALPYGRRATLADVLYAEGGFDTTTGDPSQIYVLRAETTSKGEGITAYHLNAENAAKLVLATKFEMRPSDVIFVEEQPITKWNRTLQQFLPSVLSAARSAAAG</sequence>
<feature type="domain" description="SLBB" evidence="16">
    <location>
        <begin position="355"/>
        <end position="440"/>
    </location>
</feature>
<accession>A0A7W6GTM9</accession>
<comment type="caution">
    <text evidence="17">The sequence shown here is derived from an EMBL/GenBank/DDBJ whole genome shotgun (WGS) entry which is preliminary data.</text>
</comment>
<protein>
    <submittedName>
        <fullName evidence="17">Polysaccharide export outer membrane protein</fullName>
    </submittedName>
</protein>
<evidence type="ECO:0000313" key="17">
    <source>
        <dbReference type="EMBL" id="MBB3987706.1"/>
    </source>
</evidence>
<keyword evidence="8" id="KW-0625">Polysaccharide transport</keyword>
<keyword evidence="4" id="KW-1134">Transmembrane beta strand</keyword>
<gene>
    <name evidence="17" type="ORF">GGQ68_004059</name>
</gene>
<organism evidence="17 18">
    <name type="scientific">Sagittula marina</name>
    <dbReference type="NCBI Taxonomy" id="943940"/>
    <lineage>
        <taxon>Bacteria</taxon>
        <taxon>Pseudomonadati</taxon>
        <taxon>Pseudomonadota</taxon>
        <taxon>Alphaproteobacteria</taxon>
        <taxon>Rhodobacterales</taxon>
        <taxon>Roseobacteraceae</taxon>
        <taxon>Sagittula</taxon>
    </lineage>
</organism>
<evidence type="ECO:0000313" key="18">
    <source>
        <dbReference type="Proteomes" id="UP000541426"/>
    </source>
</evidence>
<evidence type="ECO:0000256" key="11">
    <source>
        <dbReference type="ARBA" id="ARBA00023136"/>
    </source>
</evidence>
<evidence type="ECO:0000256" key="1">
    <source>
        <dbReference type="ARBA" id="ARBA00004571"/>
    </source>
</evidence>
<evidence type="ECO:0000256" key="12">
    <source>
        <dbReference type="ARBA" id="ARBA00023139"/>
    </source>
</evidence>
<keyword evidence="12" id="KW-0564">Palmitate</keyword>
<comment type="subcellular location">
    <subcellularLocation>
        <location evidence="1">Cell outer membrane</location>
        <topology evidence="1">Multi-pass membrane protein</topology>
    </subcellularLocation>
</comment>
<evidence type="ECO:0000256" key="14">
    <source>
        <dbReference type="ARBA" id="ARBA00023288"/>
    </source>
</evidence>
<dbReference type="GO" id="GO:0015159">
    <property type="term" value="F:polysaccharide transmembrane transporter activity"/>
    <property type="evidence" value="ECO:0007669"/>
    <property type="project" value="InterPro"/>
</dbReference>
<evidence type="ECO:0000256" key="8">
    <source>
        <dbReference type="ARBA" id="ARBA00023047"/>
    </source>
</evidence>
<dbReference type="GO" id="GO:0015288">
    <property type="term" value="F:porin activity"/>
    <property type="evidence" value="ECO:0007669"/>
    <property type="project" value="UniProtKB-KW"/>
</dbReference>
<dbReference type="Pfam" id="PF22461">
    <property type="entry name" value="SLBB_2"/>
    <property type="match status" value="2"/>
</dbReference>
<keyword evidence="7" id="KW-0732">Signal</keyword>
<evidence type="ECO:0000256" key="4">
    <source>
        <dbReference type="ARBA" id="ARBA00022452"/>
    </source>
</evidence>
<evidence type="ECO:0000256" key="7">
    <source>
        <dbReference type="ARBA" id="ARBA00022729"/>
    </source>
</evidence>
<dbReference type="InterPro" id="IPR054765">
    <property type="entry name" value="SLBB_dom"/>
</dbReference>
<dbReference type="InterPro" id="IPR049712">
    <property type="entry name" value="Poly_export"/>
</dbReference>
<keyword evidence="14" id="KW-0449">Lipoprotein</keyword>
<comment type="similarity">
    <text evidence="2">Belongs to the BexD/CtrA/VexA family.</text>
</comment>
<dbReference type="Gene3D" id="3.10.560.10">
    <property type="entry name" value="Outer membrane lipoprotein wza domain like"/>
    <property type="match status" value="2"/>
</dbReference>
<keyword evidence="11" id="KW-0472">Membrane</keyword>
<evidence type="ECO:0000259" key="16">
    <source>
        <dbReference type="Pfam" id="PF22461"/>
    </source>
</evidence>
<dbReference type="AlphaFoldDB" id="A0A7W6GTM9"/>
<dbReference type="GO" id="GO:0006811">
    <property type="term" value="P:monoatomic ion transport"/>
    <property type="evidence" value="ECO:0007669"/>
    <property type="project" value="UniProtKB-KW"/>
</dbReference>
<evidence type="ECO:0000256" key="13">
    <source>
        <dbReference type="ARBA" id="ARBA00023237"/>
    </source>
</evidence>
<dbReference type="Gene3D" id="3.30.1950.10">
    <property type="entry name" value="wza like domain"/>
    <property type="match status" value="1"/>
</dbReference>
<evidence type="ECO:0000256" key="10">
    <source>
        <dbReference type="ARBA" id="ARBA00023114"/>
    </source>
</evidence>
<keyword evidence="3" id="KW-0813">Transport</keyword>
<evidence type="ECO:0000256" key="3">
    <source>
        <dbReference type="ARBA" id="ARBA00022448"/>
    </source>
</evidence>
<name>A0A7W6GTM9_9RHOB</name>
<dbReference type="GO" id="GO:0046930">
    <property type="term" value="C:pore complex"/>
    <property type="evidence" value="ECO:0007669"/>
    <property type="project" value="UniProtKB-KW"/>
</dbReference>
<evidence type="ECO:0000256" key="6">
    <source>
        <dbReference type="ARBA" id="ARBA00022692"/>
    </source>
</evidence>
<keyword evidence="10" id="KW-0626">Porin</keyword>
<dbReference type="GO" id="GO:0009279">
    <property type="term" value="C:cell outer membrane"/>
    <property type="evidence" value="ECO:0007669"/>
    <property type="project" value="UniProtKB-SubCell"/>
</dbReference>
<keyword evidence="18" id="KW-1185">Reference proteome</keyword>
<keyword evidence="9" id="KW-0406">Ion transport</keyword>
<keyword evidence="6" id="KW-0812">Transmembrane</keyword>
<reference evidence="17 18" key="1">
    <citation type="submission" date="2020-08" db="EMBL/GenBank/DDBJ databases">
        <title>Genomic Encyclopedia of Type Strains, Phase IV (KMG-IV): sequencing the most valuable type-strain genomes for metagenomic binning, comparative biology and taxonomic classification.</title>
        <authorList>
            <person name="Goeker M."/>
        </authorList>
    </citation>
    <scope>NUCLEOTIDE SEQUENCE [LARGE SCALE GENOMIC DNA]</scope>
    <source>
        <strain evidence="17 18">DSM 102235</strain>
    </source>
</reference>
<keyword evidence="5" id="KW-0762">Sugar transport</keyword>
<feature type="domain" description="Polysaccharide export protein N-terminal" evidence="15">
    <location>
        <begin position="119"/>
        <end position="205"/>
    </location>
</feature>
<dbReference type="InterPro" id="IPR003715">
    <property type="entry name" value="Poly_export_N"/>
</dbReference>
<evidence type="ECO:0000256" key="2">
    <source>
        <dbReference type="ARBA" id="ARBA00009450"/>
    </source>
</evidence>